<dbReference type="EMBL" id="CAWUHD010000029">
    <property type="protein sequence ID" value="CAK7218995.1"/>
    <property type="molecule type" value="Genomic_DNA"/>
</dbReference>
<evidence type="ECO:0000313" key="6">
    <source>
        <dbReference type="EMBL" id="CAK7218995.1"/>
    </source>
</evidence>
<dbReference type="SUPFAM" id="SSF51905">
    <property type="entry name" value="FAD/NAD(P)-binding domain"/>
    <property type="match status" value="1"/>
</dbReference>
<dbReference type="PANTHER" id="PTHR43476:SF4">
    <property type="entry name" value="BLR0106 PROTEIN"/>
    <property type="match status" value="1"/>
</dbReference>
<evidence type="ECO:0000313" key="7">
    <source>
        <dbReference type="Proteomes" id="UP001642482"/>
    </source>
</evidence>
<protein>
    <recommendedName>
        <fullName evidence="5">FAD-binding domain-containing protein</fullName>
    </recommendedName>
</protein>
<dbReference type="Gene3D" id="3.50.50.60">
    <property type="entry name" value="FAD/NAD(P)-binding domain"/>
    <property type="match status" value="1"/>
</dbReference>
<dbReference type="InterPro" id="IPR050631">
    <property type="entry name" value="PheA/TfdB_FAD_monoxygenase"/>
</dbReference>
<sequence length="407" mass="45634">MAPGFSKILIVGAGPAGQLLGLLLAKENIDVTILDQADKLDENPRATHYAPPAMRVLNFAGVGDKMREKGFAPGNVAWRKLDGTFIAGMDNESQKDSLERMIALPLDQLGRVLYDHSKKFLSIKYLFNHKVTSIGHNEKTAWVNVEITGSGKETRFEADYIVGCDGANSIIRRSLFGDWEFPGRTWDEQIVATNVYYPFEKFHYSDSNFIIDPVHWHMAAKITKDGMWRVTYGDLPGLTRDELIARQPEKFKTILPGHPDPSGYKLVNISPYKVHQRLAKSLRVGRFLLAADAAHLCNPFGGLGLTGGIVDVGGLYQCLKGIYTKVADESILDIYSDIRRKRYLEMVDTISSANLRRMFTVPPDEVLEKDNFLKLCKQSETDKELAQKMAEGAHALSYDFTQHYKTA</sequence>
<proteinExistence type="predicted"/>
<comment type="caution">
    <text evidence="6">The sequence shown here is derived from an EMBL/GenBank/DDBJ whole genome shotgun (WGS) entry which is preliminary data.</text>
</comment>
<evidence type="ECO:0000256" key="3">
    <source>
        <dbReference type="ARBA" id="ARBA00023002"/>
    </source>
</evidence>
<name>A0ABP0BHB9_9PEZI</name>
<evidence type="ECO:0000256" key="4">
    <source>
        <dbReference type="ARBA" id="ARBA00023027"/>
    </source>
</evidence>
<dbReference type="Proteomes" id="UP001642482">
    <property type="component" value="Unassembled WGS sequence"/>
</dbReference>
<keyword evidence="7" id="KW-1185">Reference proteome</keyword>
<dbReference type="PANTHER" id="PTHR43476">
    <property type="entry name" value="3-(3-HYDROXY-PHENYL)PROPIONATE/3-HYDROXYCINNAMIC ACID HYDROXYLASE"/>
    <property type="match status" value="1"/>
</dbReference>
<gene>
    <name evidence="6" type="ORF">SEUCBS140593_003743</name>
</gene>
<reference evidence="6 7" key="1">
    <citation type="submission" date="2024-01" db="EMBL/GenBank/DDBJ databases">
        <authorList>
            <person name="Allen C."/>
            <person name="Tagirdzhanova G."/>
        </authorList>
    </citation>
    <scope>NUCLEOTIDE SEQUENCE [LARGE SCALE GENOMIC DNA]</scope>
</reference>
<evidence type="ECO:0000256" key="1">
    <source>
        <dbReference type="ARBA" id="ARBA00022630"/>
    </source>
</evidence>
<feature type="domain" description="FAD-binding" evidence="5">
    <location>
        <begin position="7"/>
        <end position="348"/>
    </location>
</feature>
<keyword evidence="3" id="KW-0560">Oxidoreductase</keyword>
<dbReference type="Pfam" id="PF01494">
    <property type="entry name" value="FAD_binding_3"/>
    <property type="match status" value="1"/>
</dbReference>
<evidence type="ECO:0000259" key="5">
    <source>
        <dbReference type="Pfam" id="PF01494"/>
    </source>
</evidence>
<dbReference type="Gene3D" id="3.30.70.2450">
    <property type="match status" value="1"/>
</dbReference>
<dbReference type="InterPro" id="IPR002938">
    <property type="entry name" value="FAD-bd"/>
</dbReference>
<dbReference type="PRINTS" id="PR00420">
    <property type="entry name" value="RNGMNOXGNASE"/>
</dbReference>
<keyword evidence="2" id="KW-0274">FAD</keyword>
<accession>A0ABP0BHB9</accession>
<keyword evidence="4" id="KW-0520">NAD</keyword>
<evidence type="ECO:0000256" key="2">
    <source>
        <dbReference type="ARBA" id="ARBA00022827"/>
    </source>
</evidence>
<organism evidence="6 7">
    <name type="scientific">Sporothrix eucalyptigena</name>
    <dbReference type="NCBI Taxonomy" id="1812306"/>
    <lineage>
        <taxon>Eukaryota</taxon>
        <taxon>Fungi</taxon>
        <taxon>Dikarya</taxon>
        <taxon>Ascomycota</taxon>
        <taxon>Pezizomycotina</taxon>
        <taxon>Sordariomycetes</taxon>
        <taxon>Sordariomycetidae</taxon>
        <taxon>Ophiostomatales</taxon>
        <taxon>Ophiostomataceae</taxon>
        <taxon>Sporothrix</taxon>
    </lineage>
</organism>
<keyword evidence="1" id="KW-0285">Flavoprotein</keyword>
<dbReference type="InterPro" id="IPR036188">
    <property type="entry name" value="FAD/NAD-bd_sf"/>
</dbReference>